<evidence type="ECO:0000313" key="3">
    <source>
        <dbReference type="Proteomes" id="UP000636709"/>
    </source>
</evidence>
<keyword evidence="3" id="KW-1185">Reference proteome</keyword>
<gene>
    <name evidence="2" type="ORF">HU200_029153</name>
</gene>
<dbReference type="Pfam" id="PF05003">
    <property type="entry name" value="DUF668"/>
    <property type="match status" value="1"/>
</dbReference>
<dbReference type="PANTHER" id="PTHR31730:SF32">
    <property type="entry name" value="PROTEIN PSK SIMULATOR 1"/>
    <property type="match status" value="1"/>
</dbReference>
<dbReference type="InterPro" id="IPR007700">
    <property type="entry name" value="DUF668"/>
</dbReference>
<comment type="caution">
    <text evidence="2">The sequence shown here is derived from an EMBL/GenBank/DDBJ whole genome shotgun (WGS) entry which is preliminary data.</text>
</comment>
<dbReference type="EMBL" id="JACEFO010001753">
    <property type="protein sequence ID" value="KAF8711145.1"/>
    <property type="molecule type" value="Genomic_DNA"/>
</dbReference>
<dbReference type="GO" id="GO:0045927">
    <property type="term" value="P:positive regulation of growth"/>
    <property type="evidence" value="ECO:0007669"/>
    <property type="project" value="InterPro"/>
</dbReference>
<accession>A0A835BQF3</accession>
<dbReference type="OrthoDB" id="1725601at2759"/>
<feature type="domain" description="DUF668" evidence="1">
    <location>
        <begin position="77"/>
        <end position="147"/>
    </location>
</feature>
<dbReference type="PANTHER" id="PTHR31730">
    <property type="entry name" value="OS01G0873900 PROTEIN"/>
    <property type="match status" value="1"/>
</dbReference>
<sequence length="160" mass="18652">MFYDHTLIMYAESIRSQVKNQRNVVKKLKKKSFWSKTIEEVLERLDEIFMFMLFEVNTNFSNYGDQSVTPMSNLHQTLGPAGLALHYANVILQINNLVRQCHSYENTVIIDFYFHALASPAEVLPREARDALFQALPRSIRSKQRQRSPKEKVVTPFLLT</sequence>
<organism evidence="2 3">
    <name type="scientific">Digitaria exilis</name>
    <dbReference type="NCBI Taxonomy" id="1010633"/>
    <lineage>
        <taxon>Eukaryota</taxon>
        <taxon>Viridiplantae</taxon>
        <taxon>Streptophyta</taxon>
        <taxon>Embryophyta</taxon>
        <taxon>Tracheophyta</taxon>
        <taxon>Spermatophyta</taxon>
        <taxon>Magnoliopsida</taxon>
        <taxon>Liliopsida</taxon>
        <taxon>Poales</taxon>
        <taxon>Poaceae</taxon>
        <taxon>PACMAD clade</taxon>
        <taxon>Panicoideae</taxon>
        <taxon>Panicodae</taxon>
        <taxon>Paniceae</taxon>
        <taxon>Anthephorinae</taxon>
        <taxon>Digitaria</taxon>
    </lineage>
</organism>
<name>A0A835BQF3_9POAL</name>
<dbReference type="Proteomes" id="UP000636709">
    <property type="component" value="Unassembled WGS sequence"/>
</dbReference>
<dbReference type="AlphaFoldDB" id="A0A835BQF3"/>
<protein>
    <recommendedName>
        <fullName evidence="1">DUF668 domain-containing protein</fullName>
    </recommendedName>
</protein>
<proteinExistence type="predicted"/>
<evidence type="ECO:0000313" key="2">
    <source>
        <dbReference type="EMBL" id="KAF8711145.1"/>
    </source>
</evidence>
<reference evidence="2" key="1">
    <citation type="submission" date="2020-07" db="EMBL/GenBank/DDBJ databases">
        <title>Genome sequence and genetic diversity analysis of an under-domesticated orphan crop, white fonio (Digitaria exilis).</title>
        <authorList>
            <person name="Bennetzen J.L."/>
            <person name="Chen S."/>
            <person name="Ma X."/>
            <person name="Wang X."/>
            <person name="Yssel A.E.J."/>
            <person name="Chaluvadi S.R."/>
            <person name="Johnson M."/>
            <person name="Gangashetty P."/>
            <person name="Hamidou F."/>
            <person name="Sanogo M.D."/>
            <person name="Zwaenepoel A."/>
            <person name="Wallace J."/>
            <person name="Van De Peer Y."/>
            <person name="Van Deynze A."/>
        </authorList>
    </citation>
    <scope>NUCLEOTIDE SEQUENCE</scope>
    <source>
        <tissue evidence="2">Leaves</tissue>
    </source>
</reference>
<evidence type="ECO:0000259" key="1">
    <source>
        <dbReference type="Pfam" id="PF05003"/>
    </source>
</evidence>
<dbReference type="InterPro" id="IPR045021">
    <property type="entry name" value="PSI1/2/3"/>
</dbReference>